<dbReference type="AlphaFoldDB" id="B7Q152"/>
<dbReference type="Proteomes" id="UP000001555">
    <property type="component" value="Unassembled WGS sequence"/>
</dbReference>
<dbReference type="EnsemblMetazoa" id="ISCW009133-RA">
    <property type="protein sequence ID" value="ISCW009133-PA"/>
    <property type="gene ID" value="ISCW009133"/>
</dbReference>
<dbReference type="VEuPathDB" id="VectorBase:ISCW009133"/>
<dbReference type="PaxDb" id="6945-B7Q152"/>
<proteinExistence type="predicted"/>
<dbReference type="EMBL" id="DS835887">
    <property type="protein sequence ID" value="EEC12574.1"/>
    <property type="molecule type" value="Genomic_DNA"/>
</dbReference>
<dbReference type="EMBL" id="ABJB010400747">
    <property type="status" value="NOT_ANNOTATED_CDS"/>
    <property type="molecule type" value="Genomic_DNA"/>
</dbReference>
<reference evidence="3" key="2">
    <citation type="submission" date="2020-05" db="UniProtKB">
        <authorList>
            <consortium name="EnsemblMetazoa"/>
        </authorList>
    </citation>
    <scope>IDENTIFICATION</scope>
    <source>
        <strain evidence="3">wikel</strain>
    </source>
</reference>
<reference evidence="2 4" key="1">
    <citation type="submission" date="2008-03" db="EMBL/GenBank/DDBJ databases">
        <title>Annotation of Ixodes scapularis.</title>
        <authorList>
            <consortium name="Ixodes scapularis Genome Project Consortium"/>
            <person name="Caler E."/>
            <person name="Hannick L.I."/>
            <person name="Bidwell S."/>
            <person name="Joardar V."/>
            <person name="Thiagarajan M."/>
            <person name="Amedeo P."/>
            <person name="Galinsky K.J."/>
            <person name="Schobel S."/>
            <person name="Inman J."/>
            <person name="Hostetler J."/>
            <person name="Miller J."/>
            <person name="Hammond M."/>
            <person name="Megy K."/>
            <person name="Lawson D."/>
            <person name="Kodira C."/>
            <person name="Sutton G."/>
            <person name="Meyer J."/>
            <person name="Hill C.A."/>
            <person name="Birren B."/>
            <person name="Nene V."/>
            <person name="Collins F."/>
            <person name="Alarcon-Chaidez F."/>
            <person name="Wikel S."/>
            <person name="Strausberg R."/>
        </authorList>
    </citation>
    <scope>NUCLEOTIDE SEQUENCE [LARGE SCALE GENOMIC DNA]</scope>
    <source>
        <strain evidence="4">Wikel</strain>
        <strain evidence="2">Wikel colony</strain>
    </source>
</reference>
<evidence type="ECO:0000313" key="3">
    <source>
        <dbReference type="EnsemblMetazoa" id="ISCW009133-PA"/>
    </source>
</evidence>
<feature type="region of interest" description="Disordered" evidence="1">
    <location>
        <begin position="1"/>
        <end position="37"/>
    </location>
</feature>
<protein>
    <submittedName>
        <fullName evidence="2 3">Uncharacterized protein</fullName>
    </submittedName>
</protein>
<keyword evidence="4" id="KW-1185">Reference proteome</keyword>
<accession>B7Q152</accession>
<sequence>MHPRKALSSPPLPSRPFSHRRHATGTDGVPEKRRPRGAALAERAVHGRCGRSPRVCPAGCWPDRESEELGRRGAAVRSPCPLCGVSRARGREGSLPVARETILYTECSLPTCAPRPDPWMIGSMSYGAR</sequence>
<name>B7Q152_IXOSC</name>
<evidence type="ECO:0000313" key="4">
    <source>
        <dbReference type="Proteomes" id="UP000001555"/>
    </source>
</evidence>
<evidence type="ECO:0000256" key="1">
    <source>
        <dbReference type="SAM" id="MobiDB-lite"/>
    </source>
</evidence>
<evidence type="ECO:0000313" key="2">
    <source>
        <dbReference type="EMBL" id="EEC12574.1"/>
    </source>
</evidence>
<organism>
    <name type="scientific">Ixodes scapularis</name>
    <name type="common">Black-legged tick</name>
    <name type="synonym">Deer tick</name>
    <dbReference type="NCBI Taxonomy" id="6945"/>
    <lineage>
        <taxon>Eukaryota</taxon>
        <taxon>Metazoa</taxon>
        <taxon>Ecdysozoa</taxon>
        <taxon>Arthropoda</taxon>
        <taxon>Chelicerata</taxon>
        <taxon>Arachnida</taxon>
        <taxon>Acari</taxon>
        <taxon>Parasitiformes</taxon>
        <taxon>Ixodida</taxon>
        <taxon>Ixodoidea</taxon>
        <taxon>Ixodidae</taxon>
        <taxon>Ixodinae</taxon>
        <taxon>Ixodes</taxon>
    </lineage>
</organism>
<dbReference type="HOGENOM" id="CLU_1951154_0_0_1"/>
<dbReference type="VEuPathDB" id="VectorBase:ISCI009133"/>
<dbReference type="InParanoid" id="B7Q152"/>
<gene>
    <name evidence="2" type="ORF">IscW_ISCW009133</name>
</gene>